<feature type="region of interest" description="Disordered" evidence="1">
    <location>
        <begin position="455"/>
        <end position="553"/>
    </location>
</feature>
<name>A0A8E2DJP8_9APHY</name>
<feature type="region of interest" description="Disordered" evidence="1">
    <location>
        <begin position="300"/>
        <end position="373"/>
    </location>
</feature>
<keyword evidence="3" id="KW-1185">Reference proteome</keyword>
<feature type="compositionally biased region" description="Basic and acidic residues" evidence="1">
    <location>
        <begin position="501"/>
        <end position="519"/>
    </location>
</feature>
<protein>
    <submittedName>
        <fullName evidence="2">Uncharacterized protein</fullName>
    </submittedName>
</protein>
<feature type="compositionally biased region" description="Basic residues" evidence="1">
    <location>
        <begin position="474"/>
        <end position="483"/>
    </location>
</feature>
<sequence length="553" mass="60259">MGQTKWLTKELNLLEDEYTSEAVRAELRSGHPGALRKASNMIAAKYVLKYSKPFKAETTEELNLRKASRKSGAGRANVKPSSEETPEECIARLDGVADRIYNWVKNHSEKRQARPPAVGKGKANKVKRACCLTGWDLFKRERTWDELRQDQRDEFNTRANDEQQERDQIEEQEETLGKVLTEEEKHDLEKARVKHVERIDLTVEGTLSHWLKLTGMVSLTLFGYMDQYGELHAGIKCAGVDKDGRTFERRLIMERGLFRDRLCNYFEEFMFDCFEELDPVDGVGRKVIWDMAISERVSTAPAESVSASRSTSASASTGSSLPQSGESSGVSAGSLLASSAGSGTGSNAYVEEVTPRAERPSIATQAVSTPQTPVRPMAAVDAVETPEVTPRAALGRFDSLPPVTPQPTIAGSGPKDTLLAVGGGSESGAEAPATALCDSHAIACAGQEVAEAITRTPGATNGVIGVARLTSQGKKVRAQRGKRQTTEVEASPKTAMKTWTSKRDKVGPPTERAGKEVDGAGKSSTTTRSTEENGMRRPQRVRTASSRARQEDL</sequence>
<evidence type="ECO:0000313" key="2">
    <source>
        <dbReference type="EMBL" id="OCH89246.1"/>
    </source>
</evidence>
<organism evidence="2 3">
    <name type="scientific">Obba rivulosa</name>
    <dbReference type="NCBI Taxonomy" id="1052685"/>
    <lineage>
        <taxon>Eukaryota</taxon>
        <taxon>Fungi</taxon>
        <taxon>Dikarya</taxon>
        <taxon>Basidiomycota</taxon>
        <taxon>Agaricomycotina</taxon>
        <taxon>Agaricomycetes</taxon>
        <taxon>Polyporales</taxon>
        <taxon>Gelatoporiaceae</taxon>
        <taxon>Obba</taxon>
    </lineage>
</organism>
<feature type="compositionally biased region" description="Polar residues" evidence="1">
    <location>
        <begin position="362"/>
        <end position="372"/>
    </location>
</feature>
<dbReference type="EMBL" id="KV722431">
    <property type="protein sequence ID" value="OCH89246.1"/>
    <property type="molecule type" value="Genomic_DNA"/>
</dbReference>
<feature type="compositionally biased region" description="Low complexity" evidence="1">
    <location>
        <begin position="302"/>
        <end position="341"/>
    </location>
</feature>
<evidence type="ECO:0000313" key="3">
    <source>
        <dbReference type="Proteomes" id="UP000250043"/>
    </source>
</evidence>
<gene>
    <name evidence="2" type="ORF">OBBRIDRAFT_835946</name>
</gene>
<dbReference type="AlphaFoldDB" id="A0A8E2DJP8"/>
<accession>A0A8E2DJP8</accession>
<dbReference type="OrthoDB" id="2757637at2759"/>
<proteinExistence type="predicted"/>
<feature type="region of interest" description="Disordered" evidence="1">
    <location>
        <begin position="60"/>
        <end position="87"/>
    </location>
</feature>
<evidence type="ECO:0000256" key="1">
    <source>
        <dbReference type="SAM" id="MobiDB-lite"/>
    </source>
</evidence>
<feature type="region of interest" description="Disordered" evidence="1">
    <location>
        <begin position="396"/>
        <end position="433"/>
    </location>
</feature>
<dbReference type="Proteomes" id="UP000250043">
    <property type="component" value="Unassembled WGS sequence"/>
</dbReference>
<reference evidence="2 3" key="1">
    <citation type="submission" date="2016-07" db="EMBL/GenBank/DDBJ databases">
        <title>Draft genome of the white-rot fungus Obba rivulosa 3A-2.</title>
        <authorList>
            <consortium name="DOE Joint Genome Institute"/>
            <person name="Miettinen O."/>
            <person name="Riley R."/>
            <person name="Acob R."/>
            <person name="Barry K."/>
            <person name="Cullen D."/>
            <person name="De Vries R."/>
            <person name="Hainaut M."/>
            <person name="Hatakka A."/>
            <person name="Henrissat B."/>
            <person name="Hilden K."/>
            <person name="Kuo R."/>
            <person name="Labutti K."/>
            <person name="Lipzen A."/>
            <person name="Makela M.R."/>
            <person name="Sandor L."/>
            <person name="Spatafora J.W."/>
            <person name="Grigoriev I.V."/>
            <person name="Hibbett D.S."/>
        </authorList>
    </citation>
    <scope>NUCLEOTIDE SEQUENCE [LARGE SCALE GENOMIC DNA]</scope>
    <source>
        <strain evidence="2 3">3A-2</strain>
    </source>
</reference>